<dbReference type="GO" id="GO:0006629">
    <property type="term" value="P:lipid metabolic process"/>
    <property type="evidence" value="ECO:0007669"/>
    <property type="project" value="InterPro"/>
</dbReference>
<dbReference type="SUPFAM" id="SSF51695">
    <property type="entry name" value="PLC-like phosphodiesterases"/>
    <property type="match status" value="1"/>
</dbReference>
<evidence type="ECO:0000259" key="8">
    <source>
        <dbReference type="PROSITE" id="PS51704"/>
    </source>
</evidence>
<name>A0A1G4RXD2_9CAUL</name>
<evidence type="ECO:0000313" key="10">
    <source>
        <dbReference type="Proteomes" id="UP000199150"/>
    </source>
</evidence>
<dbReference type="CDD" id="cd08602">
    <property type="entry name" value="GDPD_ScGlpQ1_like"/>
    <property type="match status" value="1"/>
</dbReference>
<dbReference type="EC" id="3.1.4.46" evidence="2"/>
<dbReference type="GO" id="GO:0008889">
    <property type="term" value="F:glycerophosphodiester phosphodiesterase activity"/>
    <property type="evidence" value="ECO:0007669"/>
    <property type="project" value="UniProtKB-EC"/>
</dbReference>
<dbReference type="InterPro" id="IPR030395">
    <property type="entry name" value="GP_PDE_dom"/>
</dbReference>
<dbReference type="GO" id="GO:0006071">
    <property type="term" value="P:glycerol metabolic process"/>
    <property type="evidence" value="ECO:0007669"/>
    <property type="project" value="UniProtKB-KW"/>
</dbReference>
<keyword evidence="4" id="KW-0319">Glycerol metabolism</keyword>
<reference evidence="10" key="1">
    <citation type="submission" date="2016-10" db="EMBL/GenBank/DDBJ databases">
        <authorList>
            <person name="Varghese N."/>
            <person name="Submissions S."/>
        </authorList>
    </citation>
    <scope>NUCLEOTIDE SEQUENCE [LARGE SCALE GENOMIC DNA]</scope>
    <source>
        <strain evidence="10">CGMCC 1.3431</strain>
    </source>
</reference>
<dbReference type="RefSeq" id="WP_170828285.1">
    <property type="nucleotide sequence ID" value="NZ_CBCRYE010000001.1"/>
</dbReference>
<dbReference type="Proteomes" id="UP000199150">
    <property type="component" value="Unassembled WGS sequence"/>
</dbReference>
<evidence type="ECO:0000313" key="9">
    <source>
        <dbReference type="EMBL" id="SCW61692.1"/>
    </source>
</evidence>
<evidence type="ECO:0000256" key="2">
    <source>
        <dbReference type="ARBA" id="ARBA00012247"/>
    </source>
</evidence>
<evidence type="ECO:0000256" key="3">
    <source>
        <dbReference type="ARBA" id="ARBA00022729"/>
    </source>
</evidence>
<dbReference type="Gene3D" id="3.20.20.190">
    <property type="entry name" value="Phosphatidylinositol (PI) phosphodiesterase"/>
    <property type="match status" value="1"/>
</dbReference>
<evidence type="ECO:0000256" key="5">
    <source>
        <dbReference type="ARBA" id="ARBA00022801"/>
    </source>
</evidence>
<feature type="chain" id="PRO_5011590991" description="glycerophosphodiester phosphodiesterase" evidence="7">
    <location>
        <begin position="26"/>
        <end position="368"/>
    </location>
</feature>
<organism evidence="9 10">
    <name type="scientific">Asticcacaulis taihuensis</name>
    <dbReference type="NCBI Taxonomy" id="260084"/>
    <lineage>
        <taxon>Bacteria</taxon>
        <taxon>Pseudomonadati</taxon>
        <taxon>Pseudomonadota</taxon>
        <taxon>Alphaproteobacteria</taxon>
        <taxon>Caulobacterales</taxon>
        <taxon>Caulobacteraceae</taxon>
        <taxon>Asticcacaulis</taxon>
    </lineage>
</organism>
<dbReference type="PANTHER" id="PTHR43620">
    <property type="entry name" value="GLYCEROPHOSPHORYL DIESTER PHOSPHODIESTERASE"/>
    <property type="match status" value="1"/>
</dbReference>
<feature type="domain" description="GP-PDE" evidence="8">
    <location>
        <begin position="31"/>
        <end position="357"/>
    </location>
</feature>
<accession>A0A1G4RXD2</accession>
<gene>
    <name evidence="9" type="ORF">SAMN02927928_2244</name>
</gene>
<dbReference type="InterPro" id="IPR017946">
    <property type="entry name" value="PLC-like_Pdiesterase_TIM-brl"/>
</dbReference>
<evidence type="ECO:0000256" key="6">
    <source>
        <dbReference type="ARBA" id="ARBA00047512"/>
    </source>
</evidence>
<sequence>MMHLNRRRVIGAGLATMAAATVAYAATPKRPLIVGHRGAPGYLPEHTIPGYELAIKMGADFIEPDVVSTSDGHLIVRHEPLLSVTTDVADRPEFAGRKRTRKLDGIDTTDFFTCDFTLAEIKRLRARQAFASRDHSHDGLYQVQTLQEVIDLAQTKSRETGLVIGLYPEIKHPTFHQQLGLAIEDKLLDTLNRAGLDEASSPVIIQSFETANLKYLRRKTTIRLMQLIDGSDTDPDTGAMILKAPSDKPYDWVVAGRAGDNREQLSAAGLKEIATYADIVAPWKRHLLSFAKGQPVRRKDIIDNAHACGLQVHTWTMRSDQLDPYYNGDAQKEYFDLFDLGVDGLFTDFADAGVKARDTWMRDGTPSV</sequence>
<dbReference type="STRING" id="260084.SAMN02927928_2244"/>
<evidence type="ECO:0000256" key="1">
    <source>
        <dbReference type="ARBA" id="ARBA00007277"/>
    </source>
</evidence>
<protein>
    <recommendedName>
        <fullName evidence="2">glycerophosphodiester phosphodiesterase</fullName>
        <ecNumber evidence="2">3.1.4.46</ecNumber>
    </recommendedName>
</protein>
<dbReference type="EMBL" id="FMTS01000003">
    <property type="protein sequence ID" value="SCW61692.1"/>
    <property type="molecule type" value="Genomic_DNA"/>
</dbReference>
<dbReference type="Pfam" id="PF03009">
    <property type="entry name" value="GDPD"/>
    <property type="match status" value="1"/>
</dbReference>
<proteinExistence type="inferred from homology"/>
<dbReference type="PROSITE" id="PS51704">
    <property type="entry name" value="GP_PDE"/>
    <property type="match status" value="1"/>
</dbReference>
<keyword evidence="5" id="KW-0378">Hydrolase</keyword>
<feature type="signal peptide" evidence="7">
    <location>
        <begin position="1"/>
        <end position="25"/>
    </location>
</feature>
<comment type="catalytic activity">
    <reaction evidence="6">
        <text>a sn-glycero-3-phosphodiester + H2O = an alcohol + sn-glycerol 3-phosphate + H(+)</text>
        <dbReference type="Rhea" id="RHEA:12969"/>
        <dbReference type="ChEBI" id="CHEBI:15377"/>
        <dbReference type="ChEBI" id="CHEBI:15378"/>
        <dbReference type="ChEBI" id="CHEBI:30879"/>
        <dbReference type="ChEBI" id="CHEBI:57597"/>
        <dbReference type="ChEBI" id="CHEBI:83408"/>
        <dbReference type="EC" id="3.1.4.46"/>
    </reaction>
</comment>
<dbReference type="AlphaFoldDB" id="A0A1G4RXD2"/>
<keyword evidence="10" id="KW-1185">Reference proteome</keyword>
<dbReference type="PANTHER" id="PTHR43620:SF7">
    <property type="entry name" value="GLYCEROPHOSPHODIESTER PHOSPHODIESTERASE GDPD5-RELATED"/>
    <property type="match status" value="1"/>
</dbReference>
<evidence type="ECO:0000256" key="4">
    <source>
        <dbReference type="ARBA" id="ARBA00022798"/>
    </source>
</evidence>
<evidence type="ECO:0000256" key="7">
    <source>
        <dbReference type="SAM" id="SignalP"/>
    </source>
</evidence>
<keyword evidence="3 7" id="KW-0732">Signal</keyword>
<comment type="similarity">
    <text evidence="1">Belongs to the glycerophosphoryl diester phosphodiesterase family.</text>
</comment>